<keyword evidence="1" id="KW-0560">Oxidoreductase</keyword>
<dbReference type="GO" id="GO:0006538">
    <property type="term" value="P:L-glutamate catabolic process"/>
    <property type="evidence" value="ECO:0007669"/>
    <property type="project" value="InterPro"/>
</dbReference>
<gene>
    <name evidence="7" type="ORF">Loak_0163</name>
</gene>
<evidence type="ECO:0000259" key="5">
    <source>
        <dbReference type="Pfam" id="PF21076"/>
    </source>
</evidence>
<dbReference type="InterPro" id="IPR049064">
    <property type="entry name" value="NAD_Glu_DH_ACT3"/>
</dbReference>
<dbReference type="Pfam" id="PF21075">
    <property type="entry name" value="GDH_ACT1"/>
    <property type="match status" value="1"/>
</dbReference>
<dbReference type="InterPro" id="IPR049062">
    <property type="entry name" value="NAD_Glu_DH_ACT2"/>
</dbReference>
<feature type="domain" description="NAD-glutamate dehydrogenase N-terminal ACT1" evidence="4">
    <location>
        <begin position="35"/>
        <end position="178"/>
    </location>
</feature>
<dbReference type="InterPro" id="IPR028971">
    <property type="entry name" value="NAD-GDH_cat"/>
</dbReference>
<dbReference type="InterPro" id="IPR048381">
    <property type="entry name" value="GDH_C"/>
</dbReference>
<evidence type="ECO:0000256" key="1">
    <source>
        <dbReference type="ARBA" id="ARBA00023002"/>
    </source>
</evidence>
<dbReference type="SUPFAM" id="SSF51735">
    <property type="entry name" value="NAD(P)-binding Rossmann-fold domains"/>
    <property type="match status" value="1"/>
</dbReference>
<dbReference type="Pfam" id="PF21079">
    <property type="entry name" value="GDH_HM2"/>
    <property type="match status" value="1"/>
</dbReference>
<dbReference type="Pfam" id="PF21078">
    <property type="entry name" value="GDH_HM3"/>
    <property type="match status" value="1"/>
</dbReference>
<dbReference type="PANTHER" id="PTHR43403">
    <property type="entry name" value="NAD-SPECIFIC GLUTAMATE DEHYDROGENASE"/>
    <property type="match status" value="1"/>
</dbReference>
<dbReference type="SUPFAM" id="SSF53223">
    <property type="entry name" value="Aminoacid dehydrogenase-like, N-terminal domain"/>
    <property type="match status" value="1"/>
</dbReference>
<dbReference type="Pfam" id="PF21077">
    <property type="entry name" value="GDH_ACT3"/>
    <property type="match status" value="1"/>
</dbReference>
<organism evidence="7 8">
    <name type="scientific">Legionella oakridgensis</name>
    <dbReference type="NCBI Taxonomy" id="29423"/>
    <lineage>
        <taxon>Bacteria</taxon>
        <taxon>Pseudomonadati</taxon>
        <taxon>Pseudomonadota</taxon>
        <taxon>Gammaproteobacteria</taxon>
        <taxon>Legionellales</taxon>
        <taxon>Legionellaceae</taxon>
        <taxon>Legionella</taxon>
    </lineage>
</organism>
<feature type="domain" description="NAD-glutamate dehydrogenase ACT3" evidence="6">
    <location>
        <begin position="555"/>
        <end position="632"/>
    </location>
</feature>
<dbReference type="InterPro" id="IPR049058">
    <property type="entry name" value="NAD_Glu_DH_HM2"/>
</dbReference>
<sequence>MSYKFEAGKDEIIETVIEKIKQKMTGEQAVFCAEFVRQFFGTVALDDLLEWDTDDLYGAAVNFWSLIYRRAPDETKIRIYNPDFERHGWQTTHTVVEILCKDMPFLVDSIRMVVNRMGLASHLIIHMGGVRLLRGKDNEVTAVLPQYDQTHPEAETDAPIFMEIDRQTDPHVLDELYRNFERVLEDNRVVVEDWALMREKVRTIIHELDTISTTLDANEVAETKAFLNWIEDHHFTFLGIRDYEIVEKDKEAILQAIPETGLGVLRQQLSKSKARSISTMTPEARELILSSRILVMSKTNTLASVHRDAYTDYIGVKRFNKKGQVIGECRIIGLYTSAAYNTNPKHIPFLRHKVAQIMKNSLLSPRSHAGKVLLNILETFPRDDLIQASEDELLEIAMGIFYMQERRRIRMFARVDVYRRFISCLVYVPRERFNTELRQEMQEILRESFNAQEITFSTRFSESILARIHFIIRINPQESMEFNFKEVEKKLIEVGRSWTDDLQQHLAEAFGEEKANRLYAQYKDAFPAVYKTNFPPRTAVFDIKHIEQLSKENALSMNFYRPLDEFSDTFRLKIYQHDVTIPLSDVLPIIENLGMRAITERPYALKFDDEKITWINDFAMQYTRGNIFNFDDIRELFQNAFTSIWFGDAENDGFNQLVLAAGLDWRQVSVLRTYAKYFKQIGITFSQDYMVSALNNNTLLAKKLVQLFELHFKPIKIKNRESQIHGLVAEILTDLDAVDNLDEDKIIRQYVQAITSTLRTNFYQLDDEGKYKNYISIKLNSKTIAGVPRPYPMFEIFVYSPRLEGVHLRCGKVARGGIRWSDRKEDFRTEILGLMKAQQVKNAVIVPSGAKGGFVVKQLPLNGSREEIFAEGINCYKLFIRGLLDITDNYKEGLIAKPTNVICYDEDDPYLVVAADKGTATFSDIANEISLKYGYWLGDAFASGGSIGYDHKKMGITAKGAWESVKRHFYEMGVDIETTDFTVVGIGDMAGDVFGNGMLLSKRIKLVAAFNHMHIFIDPDPDPETSFKERQRLFNLPRSTWADYDKKLISKGGGVFNRNAKSIVVSKEMKQVFGIKQASVEPNELIRIVLQANVDLLWSAGIGTFVKAKSETNAEVGDRTNDIIRINAKQLRCKVIGEGGNLGLTQLARVEYALNGGLSYTDFIDNSAGVSCSDKEVNIKILLNMIMTAGDLTIKQRNELLVEMTDEVAHLVLRENFLQTRAISLMATQSLRSLELHSRYINELERSGKLDRRLEFLPDEKTLLERKLSGKGLSRPSMSVLFCYSKILLKEAILSSDVPEDTYLKQLLVQSFPEPLQVRFCEEMQHHPLKREIIATKLSNIVVNEMGFSFVFRMQDETGAPVSAIVRAYMIARSVLDMETIWKQIDALSNQIVAESQIEIMMMYVRLLRRLTRWFLRNQRKRLDISKAVKLYGPGVEELKKSLPDILGENNRTKYERHYGKYKEMGLTEHLAHELAITRALFAVLDIIEVAHQSNVNISKVAEIYFNIGEFLELEWIRTQVIIHPTDDHWDALSREALRDDLDWQQRQLTAGIIQYDEKKKNFMKCFNAWAEKQSNLIERWRHVLSNLRSTSPLNYTMFFVATRELLDLTQTTMQMNENKNRKALAEA</sequence>
<evidence type="ECO:0000259" key="4">
    <source>
        <dbReference type="Pfam" id="PF21075"/>
    </source>
</evidence>
<feature type="domain" description="NAD-glutamate dehydrogenase catalytic" evidence="2">
    <location>
        <begin position="731"/>
        <end position="1225"/>
    </location>
</feature>
<dbReference type="EMBL" id="LNYP01000003">
    <property type="protein sequence ID" value="KTD44463.1"/>
    <property type="molecule type" value="Genomic_DNA"/>
</dbReference>
<evidence type="ECO:0000259" key="3">
    <source>
        <dbReference type="Pfam" id="PF21074"/>
    </source>
</evidence>
<protein>
    <submittedName>
        <fullName evidence="7">NAD-glutamate dehydrogenase</fullName>
    </submittedName>
</protein>
<dbReference type="InterPro" id="IPR049059">
    <property type="entry name" value="NAD_Glu_DH_HM1"/>
</dbReference>
<dbReference type="InterPro" id="IPR024727">
    <property type="entry name" value="NAD_Glu_DH_N_ACT1"/>
</dbReference>
<dbReference type="Gene3D" id="3.40.50.720">
    <property type="entry name" value="NAD(P)-binding Rossmann-like Domain"/>
    <property type="match status" value="1"/>
</dbReference>
<dbReference type="PATRIC" id="fig|29423.5.peg.169"/>
<dbReference type="GO" id="GO:0004069">
    <property type="term" value="F:L-aspartate:2-oxoglutarate aminotransferase activity"/>
    <property type="evidence" value="ECO:0007669"/>
    <property type="project" value="InterPro"/>
</dbReference>
<name>A0A0W0XIJ7_9GAMM</name>
<dbReference type="Pfam" id="PF21076">
    <property type="entry name" value="GDH_ACT2"/>
    <property type="match status" value="1"/>
</dbReference>
<dbReference type="Proteomes" id="UP000054858">
    <property type="component" value="Unassembled WGS sequence"/>
</dbReference>
<dbReference type="PIRSF" id="PIRSF036761">
    <property type="entry name" value="GDH_Mll4104"/>
    <property type="match status" value="1"/>
</dbReference>
<feature type="domain" description="NAD-glutamate dehydrogenase ACT2" evidence="5">
    <location>
        <begin position="410"/>
        <end position="499"/>
    </location>
</feature>
<dbReference type="InterPro" id="IPR036291">
    <property type="entry name" value="NAD(P)-bd_dom_sf"/>
</dbReference>
<dbReference type="Pfam" id="PF21073">
    <property type="entry name" value="GDH_HM1"/>
    <property type="match status" value="1"/>
</dbReference>
<feature type="domain" description="NAD-specific glutamate dehydrogenase C-terminal" evidence="3">
    <location>
        <begin position="1270"/>
        <end position="1607"/>
    </location>
</feature>
<dbReference type="Pfam" id="PF21074">
    <property type="entry name" value="GDH_C"/>
    <property type="match status" value="1"/>
</dbReference>
<dbReference type="InterPro" id="IPR046346">
    <property type="entry name" value="Aminoacid_DH-like_N_sf"/>
</dbReference>
<dbReference type="PANTHER" id="PTHR43403:SF1">
    <property type="entry name" value="NAD-SPECIFIC GLUTAMATE DEHYDROGENASE"/>
    <property type="match status" value="1"/>
</dbReference>
<evidence type="ECO:0000313" key="8">
    <source>
        <dbReference type="Proteomes" id="UP000054858"/>
    </source>
</evidence>
<dbReference type="Pfam" id="PF05088">
    <property type="entry name" value="Bac_GDH_CD"/>
    <property type="match status" value="1"/>
</dbReference>
<dbReference type="GO" id="GO:0004352">
    <property type="term" value="F:glutamate dehydrogenase (NAD+) activity"/>
    <property type="evidence" value="ECO:0007669"/>
    <property type="project" value="InterPro"/>
</dbReference>
<reference evidence="7 8" key="1">
    <citation type="submission" date="2015-11" db="EMBL/GenBank/DDBJ databases">
        <title>Genomic analysis of 38 Legionella species identifies large and diverse effector repertoires.</title>
        <authorList>
            <person name="Burstein D."/>
            <person name="Amaro F."/>
            <person name="Zusman T."/>
            <person name="Lifshitz Z."/>
            <person name="Cohen O."/>
            <person name="Gilbert J.A."/>
            <person name="Pupko T."/>
            <person name="Shuman H.A."/>
            <person name="Segal G."/>
        </authorList>
    </citation>
    <scope>NUCLEOTIDE SEQUENCE [LARGE SCALE GENOMIC DNA]</scope>
    <source>
        <strain evidence="7 8">Oak Ridge-10</strain>
    </source>
</reference>
<dbReference type="RefSeq" id="WP_058388785.1">
    <property type="nucleotide sequence ID" value="NZ_LCUA01000023.1"/>
</dbReference>
<dbReference type="InterPro" id="IPR049056">
    <property type="entry name" value="NAD_Glu_DH_HM3"/>
</dbReference>
<accession>A0A0W0XIJ7</accession>
<comment type="caution">
    <text evidence="7">The sequence shown here is derived from an EMBL/GenBank/DDBJ whole genome shotgun (WGS) entry which is preliminary data.</text>
</comment>
<proteinExistence type="predicted"/>
<evidence type="ECO:0000259" key="6">
    <source>
        <dbReference type="Pfam" id="PF21077"/>
    </source>
</evidence>
<evidence type="ECO:0000259" key="2">
    <source>
        <dbReference type="Pfam" id="PF05088"/>
    </source>
</evidence>
<dbReference type="InterPro" id="IPR007780">
    <property type="entry name" value="NAD_Glu_DH_bac"/>
</dbReference>
<evidence type="ECO:0000313" key="7">
    <source>
        <dbReference type="EMBL" id="KTD44463.1"/>
    </source>
</evidence>